<dbReference type="RefSeq" id="WP_189224321.1">
    <property type="nucleotide sequence ID" value="NZ_BMRG01000006.1"/>
</dbReference>
<organism evidence="6 7">
    <name type="scientific">Saccharothrix coeruleofusca</name>
    <dbReference type="NCBI Taxonomy" id="33919"/>
    <lineage>
        <taxon>Bacteria</taxon>
        <taxon>Bacillati</taxon>
        <taxon>Actinomycetota</taxon>
        <taxon>Actinomycetes</taxon>
        <taxon>Pseudonocardiales</taxon>
        <taxon>Pseudonocardiaceae</taxon>
        <taxon>Saccharothrix</taxon>
    </lineage>
</organism>
<evidence type="ECO:0000256" key="2">
    <source>
        <dbReference type="ARBA" id="ARBA00023125"/>
    </source>
</evidence>
<evidence type="ECO:0000259" key="5">
    <source>
        <dbReference type="PROSITE" id="PS50977"/>
    </source>
</evidence>
<name>A0A918AN23_9PSEU</name>
<comment type="caution">
    <text evidence="6">The sequence shown here is derived from an EMBL/GenBank/DDBJ whole genome shotgun (WGS) entry which is preliminary data.</text>
</comment>
<protein>
    <submittedName>
        <fullName evidence="6">TetR family transcriptional regulator</fullName>
    </submittedName>
</protein>
<keyword evidence="1" id="KW-0805">Transcription regulation</keyword>
<reference evidence="6" key="1">
    <citation type="journal article" date="2014" name="Int. J. Syst. Evol. Microbiol.">
        <title>Complete genome sequence of Corynebacterium casei LMG S-19264T (=DSM 44701T), isolated from a smear-ripened cheese.</title>
        <authorList>
            <consortium name="US DOE Joint Genome Institute (JGI-PGF)"/>
            <person name="Walter F."/>
            <person name="Albersmeier A."/>
            <person name="Kalinowski J."/>
            <person name="Ruckert C."/>
        </authorList>
    </citation>
    <scope>NUCLEOTIDE SEQUENCE</scope>
    <source>
        <strain evidence="6">JCM 3313</strain>
    </source>
</reference>
<dbReference type="InterPro" id="IPR023772">
    <property type="entry name" value="DNA-bd_HTH_TetR-type_CS"/>
</dbReference>
<evidence type="ECO:0000256" key="1">
    <source>
        <dbReference type="ARBA" id="ARBA00023015"/>
    </source>
</evidence>
<dbReference type="EMBL" id="BMRG01000006">
    <property type="protein sequence ID" value="GGP59511.1"/>
    <property type="molecule type" value="Genomic_DNA"/>
</dbReference>
<keyword evidence="3" id="KW-0804">Transcription</keyword>
<evidence type="ECO:0000313" key="7">
    <source>
        <dbReference type="Proteomes" id="UP000639606"/>
    </source>
</evidence>
<feature type="DNA-binding region" description="H-T-H motif" evidence="4">
    <location>
        <begin position="30"/>
        <end position="49"/>
    </location>
</feature>
<dbReference type="AlphaFoldDB" id="A0A918AN23"/>
<dbReference type="PANTHER" id="PTHR47506:SF1">
    <property type="entry name" value="HTH-TYPE TRANSCRIPTIONAL REGULATOR YJDC"/>
    <property type="match status" value="1"/>
</dbReference>
<dbReference type="InterPro" id="IPR009057">
    <property type="entry name" value="Homeodomain-like_sf"/>
</dbReference>
<gene>
    <name evidence="6" type="ORF">GCM10010185_34760</name>
</gene>
<dbReference type="Pfam" id="PF00440">
    <property type="entry name" value="TetR_N"/>
    <property type="match status" value="1"/>
</dbReference>
<dbReference type="SUPFAM" id="SSF46689">
    <property type="entry name" value="Homeodomain-like"/>
    <property type="match status" value="1"/>
</dbReference>
<dbReference type="Proteomes" id="UP000639606">
    <property type="component" value="Unassembled WGS sequence"/>
</dbReference>
<reference evidence="6" key="2">
    <citation type="submission" date="2020-09" db="EMBL/GenBank/DDBJ databases">
        <authorList>
            <person name="Sun Q."/>
            <person name="Ohkuma M."/>
        </authorList>
    </citation>
    <scope>NUCLEOTIDE SEQUENCE</scope>
    <source>
        <strain evidence="6">JCM 3313</strain>
    </source>
</reference>
<evidence type="ECO:0000256" key="4">
    <source>
        <dbReference type="PROSITE-ProRule" id="PRU00335"/>
    </source>
</evidence>
<feature type="domain" description="HTH tetR-type" evidence="5">
    <location>
        <begin position="7"/>
        <end position="67"/>
    </location>
</feature>
<dbReference type="PROSITE" id="PS50977">
    <property type="entry name" value="HTH_TETR_2"/>
    <property type="match status" value="1"/>
</dbReference>
<sequence>MAGRRRAFDRDEVLDRITMAFWRDGFAATSVADLTALTGVNPPSLYAAFGDKRALFDEAVRHYTAAYGGFIVAALHEEPTSRLAIRRLLREAAVEYTRPGRPPGCLVLHAPELAEQRRATAAMVEEKIRHDVRGGALPGTADPHALALLVSAVMRGMSDLARDGATEAELADVAEAALSAWPAPVP</sequence>
<dbReference type="PANTHER" id="PTHR47506">
    <property type="entry name" value="TRANSCRIPTIONAL REGULATORY PROTEIN"/>
    <property type="match status" value="1"/>
</dbReference>
<dbReference type="PROSITE" id="PS01081">
    <property type="entry name" value="HTH_TETR_1"/>
    <property type="match status" value="1"/>
</dbReference>
<proteinExistence type="predicted"/>
<dbReference type="SUPFAM" id="SSF48498">
    <property type="entry name" value="Tetracyclin repressor-like, C-terminal domain"/>
    <property type="match status" value="1"/>
</dbReference>
<evidence type="ECO:0000313" key="6">
    <source>
        <dbReference type="EMBL" id="GGP59511.1"/>
    </source>
</evidence>
<dbReference type="Gene3D" id="1.10.10.60">
    <property type="entry name" value="Homeodomain-like"/>
    <property type="match status" value="1"/>
</dbReference>
<dbReference type="Gene3D" id="1.10.357.10">
    <property type="entry name" value="Tetracycline Repressor, domain 2"/>
    <property type="match status" value="1"/>
</dbReference>
<dbReference type="InterPro" id="IPR001647">
    <property type="entry name" value="HTH_TetR"/>
</dbReference>
<keyword evidence="7" id="KW-1185">Reference proteome</keyword>
<keyword evidence="2 4" id="KW-0238">DNA-binding</keyword>
<evidence type="ECO:0000256" key="3">
    <source>
        <dbReference type="ARBA" id="ARBA00023163"/>
    </source>
</evidence>
<accession>A0A918AN23</accession>
<dbReference type="GO" id="GO:0003677">
    <property type="term" value="F:DNA binding"/>
    <property type="evidence" value="ECO:0007669"/>
    <property type="project" value="UniProtKB-UniRule"/>
</dbReference>
<dbReference type="InterPro" id="IPR036271">
    <property type="entry name" value="Tet_transcr_reg_TetR-rel_C_sf"/>
</dbReference>